<dbReference type="GeneID" id="30679854"/>
<sequence length="130" mass="15321">MDASKAIYEARKKLVKKGVDDLKDTIPFEYVLTCPDESQWLKVVVKFKDPKKSTIYVTDFHDYLYTVYHTDPKMYVVDRLVPTEGVRLLEGCELVYGNEEEVKADLERFKELAKEFLENLQEVMRTFKRA</sequence>
<evidence type="ECO:0000313" key="2">
    <source>
        <dbReference type="EMBL" id="ALU12305.1"/>
    </source>
</evidence>
<name>A0A0U2WMW8_9CREN</name>
<gene>
    <name evidence="2" type="ORF">EYM_02260</name>
</gene>
<dbReference type="STRING" id="940295.EYM_02260"/>
<accession>A0A0U2WMW8</accession>
<keyword evidence="3" id="KW-1185">Reference proteome</keyword>
<organism evidence="2 3">
    <name type="scientific">Ignicoccus islandicus DSM 13165</name>
    <dbReference type="NCBI Taxonomy" id="940295"/>
    <lineage>
        <taxon>Archaea</taxon>
        <taxon>Thermoproteota</taxon>
        <taxon>Thermoprotei</taxon>
        <taxon>Desulfurococcales</taxon>
        <taxon>Desulfurococcaceae</taxon>
        <taxon>Ignicoccus</taxon>
    </lineage>
</organism>
<protein>
    <submittedName>
        <fullName evidence="2">Uncharacterized protein</fullName>
    </submittedName>
</protein>
<dbReference type="Proteomes" id="UP000060778">
    <property type="component" value="Chromosome"/>
</dbReference>
<proteinExistence type="predicted"/>
<keyword evidence="1" id="KW-0175">Coiled coil</keyword>
<evidence type="ECO:0000313" key="3">
    <source>
        <dbReference type="Proteomes" id="UP000060778"/>
    </source>
</evidence>
<dbReference type="RefSeq" id="WP_075049476.1">
    <property type="nucleotide sequence ID" value="NZ_CP006867.1"/>
</dbReference>
<feature type="coiled-coil region" evidence="1">
    <location>
        <begin position="99"/>
        <end position="126"/>
    </location>
</feature>
<evidence type="ECO:0000256" key="1">
    <source>
        <dbReference type="SAM" id="Coils"/>
    </source>
</evidence>
<dbReference type="AlphaFoldDB" id="A0A0U2WMW8"/>
<dbReference type="KEGG" id="iis:EYM_02260"/>
<reference evidence="2 3" key="1">
    <citation type="submission" date="2013-11" db="EMBL/GenBank/DDBJ databases">
        <title>Comparative genomics of Ignicoccus.</title>
        <authorList>
            <person name="Podar M."/>
        </authorList>
    </citation>
    <scope>NUCLEOTIDE SEQUENCE [LARGE SCALE GENOMIC DNA]</scope>
    <source>
        <strain evidence="2 3">DSM 13165</strain>
    </source>
</reference>
<dbReference type="EMBL" id="CP006867">
    <property type="protein sequence ID" value="ALU12305.1"/>
    <property type="molecule type" value="Genomic_DNA"/>
</dbReference>